<keyword evidence="2" id="KW-1185">Reference proteome</keyword>
<feature type="non-terminal residue" evidence="1">
    <location>
        <position position="85"/>
    </location>
</feature>
<dbReference type="AlphaFoldDB" id="A0A3P7J5N6"/>
<accession>A0A3P7J5N6</accession>
<evidence type="ECO:0000313" key="1">
    <source>
        <dbReference type="EMBL" id="VDM71677.1"/>
    </source>
</evidence>
<dbReference type="Gene3D" id="3.30.420.40">
    <property type="match status" value="1"/>
</dbReference>
<evidence type="ECO:0000313" key="2">
    <source>
        <dbReference type="Proteomes" id="UP000270094"/>
    </source>
</evidence>
<protein>
    <submittedName>
        <fullName evidence="1">Uncharacterized protein</fullName>
    </submittedName>
</protein>
<dbReference type="Proteomes" id="UP000270094">
    <property type="component" value="Unassembled WGS sequence"/>
</dbReference>
<proteinExistence type="predicted"/>
<name>A0A3P7J5N6_STRVU</name>
<reference evidence="1 2" key="1">
    <citation type="submission" date="2018-11" db="EMBL/GenBank/DDBJ databases">
        <authorList>
            <consortium name="Pathogen Informatics"/>
        </authorList>
    </citation>
    <scope>NUCLEOTIDE SEQUENCE [LARGE SCALE GENOMIC DNA]</scope>
</reference>
<gene>
    <name evidence="1" type="ORF">SVUK_LOCUS6675</name>
</gene>
<sequence>MNFRKSGGGWQSLGGVEGDEEGGAFGVFRGTQRIFSAIVPRNRREKQALHAVGFKTVCISVARMCDDEVAALVVDNGSGMCKAGF</sequence>
<dbReference type="EMBL" id="UYYB01021575">
    <property type="protein sequence ID" value="VDM71677.1"/>
    <property type="molecule type" value="Genomic_DNA"/>
</dbReference>
<organism evidence="1 2">
    <name type="scientific">Strongylus vulgaris</name>
    <name type="common">Blood worm</name>
    <dbReference type="NCBI Taxonomy" id="40348"/>
    <lineage>
        <taxon>Eukaryota</taxon>
        <taxon>Metazoa</taxon>
        <taxon>Ecdysozoa</taxon>
        <taxon>Nematoda</taxon>
        <taxon>Chromadorea</taxon>
        <taxon>Rhabditida</taxon>
        <taxon>Rhabditina</taxon>
        <taxon>Rhabditomorpha</taxon>
        <taxon>Strongyloidea</taxon>
        <taxon>Strongylidae</taxon>
        <taxon>Strongylus</taxon>
    </lineage>
</organism>